<dbReference type="InterPro" id="IPR037069">
    <property type="entry name" value="AcylCoA_DH/ox_N_sf"/>
</dbReference>
<evidence type="ECO:0000256" key="3">
    <source>
        <dbReference type="ARBA" id="ARBA00022630"/>
    </source>
</evidence>
<keyword evidence="4 6" id="KW-0274">FAD</keyword>
<dbReference type="Pfam" id="PF02770">
    <property type="entry name" value="Acyl-CoA_dh_M"/>
    <property type="match status" value="1"/>
</dbReference>
<dbReference type="InterPro" id="IPR013786">
    <property type="entry name" value="AcylCoA_DH/ox_N"/>
</dbReference>
<comment type="caution">
    <text evidence="11">The sequence shown here is derived from an EMBL/GenBank/DDBJ whole genome shotgun (WGS) entry which is preliminary data.</text>
</comment>
<evidence type="ECO:0000256" key="5">
    <source>
        <dbReference type="ARBA" id="ARBA00023002"/>
    </source>
</evidence>
<dbReference type="InterPro" id="IPR052166">
    <property type="entry name" value="Diverse_Acyl-CoA_DH"/>
</dbReference>
<feature type="domain" description="Acyl-CoA oxidase/dehydrogenase middle" evidence="8">
    <location>
        <begin position="162"/>
        <end position="270"/>
    </location>
</feature>
<sequence>MPTYTAPVKDLRFVLTDVLAIQNYDNLPGFADVSEDIVNAVLEESGKFMQEVVQPLNQVGDREGCTWTDGAVKTPTGFKAAYQQYCEAGWGSLTADPDYGGQGLPHVLGFALAEMMNAANIAFAMYPGLSHGAYEAIHKHGTDEQKQLYLPKLVSGDWTGTMNLTEPHCGTDLGLMRTKAEPQEDGTYRITGTKIFISAGEHDMSENIIHLVLAKIPGGPEGIKGVSLFIVPKFLVNADGSLGERNALGCGSIEEKMGIHGNSTCVMNYDGATGYLIGDAHRGMRAMFTMMNAARLGVGIQGLGVAEAAYQNAVTYAKDRLQGRALKGAEAPEKPADPIIVHPDVRRMLMNIRCFTEGARALALWTGLLIDFAAGHPDPEERQAAEDLVALLTPMIKSYLTDTGYEAATTAQQCYGGHGYVREWGMEQFVRDARITMIYEGANGIQALDLVGRKLPTGMGRLLRRFFHPVSQFIEDNMADPVIGKTCVMPLAKAFARFQATTAQVAEAGLKDPNEAGAASSDYLRMFALVAMAYVWARMAKVAAERLADGGDGNGDGIDRAFLENKLKTAQYFMDRVLPDTAALGQKIQAGAASMMALDEAAF</sequence>
<evidence type="ECO:0000259" key="8">
    <source>
        <dbReference type="Pfam" id="PF02770"/>
    </source>
</evidence>
<evidence type="ECO:0000256" key="4">
    <source>
        <dbReference type="ARBA" id="ARBA00022827"/>
    </source>
</evidence>
<comment type="cofactor">
    <cofactor evidence="1 6">
        <name>FAD</name>
        <dbReference type="ChEBI" id="CHEBI:57692"/>
    </cofactor>
</comment>
<keyword evidence="5 6" id="KW-0560">Oxidoreductase</keyword>
<dbReference type="PANTHER" id="PTHR42803:SF1">
    <property type="entry name" value="BROAD-SPECIFICITY LINEAR ACYL-COA DEHYDROGENASE FADE5"/>
    <property type="match status" value="1"/>
</dbReference>
<evidence type="ECO:0000256" key="1">
    <source>
        <dbReference type="ARBA" id="ARBA00001974"/>
    </source>
</evidence>
<dbReference type="EMBL" id="JBHRTR010000054">
    <property type="protein sequence ID" value="MFC3231154.1"/>
    <property type="molecule type" value="Genomic_DNA"/>
</dbReference>
<feature type="domain" description="Acyl-CoA dehydrogenase/oxidase N-terminal" evidence="9">
    <location>
        <begin position="44"/>
        <end position="157"/>
    </location>
</feature>
<evidence type="ECO:0000313" key="12">
    <source>
        <dbReference type="Proteomes" id="UP001595528"/>
    </source>
</evidence>
<name>A0ABV7L9F6_9PROT</name>
<evidence type="ECO:0000256" key="6">
    <source>
        <dbReference type="RuleBase" id="RU362125"/>
    </source>
</evidence>
<dbReference type="PANTHER" id="PTHR42803">
    <property type="entry name" value="ACYL-COA DEHYDROGENASE"/>
    <property type="match status" value="1"/>
</dbReference>
<dbReference type="SUPFAM" id="SSF47203">
    <property type="entry name" value="Acyl-CoA dehydrogenase C-terminal domain-like"/>
    <property type="match status" value="1"/>
</dbReference>
<keyword evidence="12" id="KW-1185">Reference proteome</keyword>
<dbReference type="InterPro" id="IPR025878">
    <property type="entry name" value="Acyl-CoA_dh-like_C_dom"/>
</dbReference>
<organism evidence="11 12">
    <name type="scientific">Marinibaculum pumilum</name>
    <dbReference type="NCBI Taxonomy" id="1766165"/>
    <lineage>
        <taxon>Bacteria</taxon>
        <taxon>Pseudomonadati</taxon>
        <taxon>Pseudomonadota</taxon>
        <taxon>Alphaproteobacteria</taxon>
        <taxon>Rhodospirillales</taxon>
        <taxon>Rhodospirillaceae</taxon>
        <taxon>Marinibaculum</taxon>
    </lineage>
</organism>
<evidence type="ECO:0000256" key="2">
    <source>
        <dbReference type="ARBA" id="ARBA00009347"/>
    </source>
</evidence>
<dbReference type="Pfam" id="PF12806">
    <property type="entry name" value="Acyl-CoA_dh_C"/>
    <property type="match status" value="1"/>
</dbReference>
<protein>
    <submittedName>
        <fullName evidence="11">Acyl-CoA dehydrogenase C-terminal domain-containing protein</fullName>
    </submittedName>
</protein>
<dbReference type="Pfam" id="PF00441">
    <property type="entry name" value="Acyl-CoA_dh_1"/>
    <property type="match status" value="1"/>
</dbReference>
<reference evidence="12" key="1">
    <citation type="journal article" date="2019" name="Int. J. Syst. Evol. Microbiol.">
        <title>The Global Catalogue of Microorganisms (GCM) 10K type strain sequencing project: providing services to taxonomists for standard genome sequencing and annotation.</title>
        <authorList>
            <consortium name="The Broad Institute Genomics Platform"/>
            <consortium name="The Broad Institute Genome Sequencing Center for Infectious Disease"/>
            <person name="Wu L."/>
            <person name="Ma J."/>
        </authorList>
    </citation>
    <scope>NUCLEOTIDE SEQUENCE [LARGE SCALE GENOMIC DNA]</scope>
    <source>
        <strain evidence="12">KCTC 42964</strain>
    </source>
</reference>
<dbReference type="Gene3D" id="1.10.540.10">
    <property type="entry name" value="Acyl-CoA dehydrogenase/oxidase, N-terminal domain"/>
    <property type="match status" value="1"/>
</dbReference>
<dbReference type="InterPro" id="IPR046373">
    <property type="entry name" value="Acyl-CoA_Oxase/DH_mid-dom_sf"/>
</dbReference>
<dbReference type="Proteomes" id="UP001595528">
    <property type="component" value="Unassembled WGS sequence"/>
</dbReference>
<comment type="similarity">
    <text evidence="2 6">Belongs to the acyl-CoA dehydrogenase family.</text>
</comment>
<dbReference type="InterPro" id="IPR009075">
    <property type="entry name" value="AcylCo_DH/oxidase_C"/>
</dbReference>
<dbReference type="Gene3D" id="2.40.110.10">
    <property type="entry name" value="Butyryl-CoA Dehydrogenase, subunit A, domain 2"/>
    <property type="match status" value="1"/>
</dbReference>
<accession>A0ABV7L9F6</accession>
<dbReference type="RefSeq" id="WP_379906618.1">
    <property type="nucleotide sequence ID" value="NZ_JBHRTR010000054.1"/>
</dbReference>
<dbReference type="Gene3D" id="1.20.140.10">
    <property type="entry name" value="Butyryl-CoA Dehydrogenase, subunit A, domain 3"/>
    <property type="match status" value="1"/>
</dbReference>
<dbReference type="InterPro" id="IPR006091">
    <property type="entry name" value="Acyl-CoA_Oxase/DH_mid-dom"/>
</dbReference>
<feature type="domain" description="Acetyl-CoA dehydrogenase-like C-terminal" evidence="10">
    <location>
        <begin position="466"/>
        <end position="599"/>
    </location>
</feature>
<evidence type="ECO:0000259" key="10">
    <source>
        <dbReference type="Pfam" id="PF12806"/>
    </source>
</evidence>
<gene>
    <name evidence="11" type="ORF">ACFOGJ_28155</name>
</gene>
<dbReference type="Pfam" id="PF02771">
    <property type="entry name" value="Acyl-CoA_dh_N"/>
    <property type="match status" value="1"/>
</dbReference>
<dbReference type="InterPro" id="IPR036250">
    <property type="entry name" value="AcylCo_DH-like_C"/>
</dbReference>
<proteinExistence type="inferred from homology"/>
<evidence type="ECO:0000313" key="11">
    <source>
        <dbReference type="EMBL" id="MFC3231154.1"/>
    </source>
</evidence>
<evidence type="ECO:0000259" key="7">
    <source>
        <dbReference type="Pfam" id="PF00441"/>
    </source>
</evidence>
<feature type="domain" description="Acyl-CoA dehydrogenase/oxidase C-terminal" evidence="7">
    <location>
        <begin position="282"/>
        <end position="450"/>
    </location>
</feature>
<evidence type="ECO:0000259" key="9">
    <source>
        <dbReference type="Pfam" id="PF02771"/>
    </source>
</evidence>
<dbReference type="InterPro" id="IPR009100">
    <property type="entry name" value="AcylCoA_DH/oxidase_NM_dom_sf"/>
</dbReference>
<dbReference type="SUPFAM" id="SSF56645">
    <property type="entry name" value="Acyl-CoA dehydrogenase NM domain-like"/>
    <property type="match status" value="1"/>
</dbReference>
<keyword evidence="3 6" id="KW-0285">Flavoprotein</keyword>